<feature type="compositionally biased region" description="Basic and acidic residues" evidence="1">
    <location>
        <begin position="136"/>
        <end position="145"/>
    </location>
</feature>
<feature type="compositionally biased region" description="Polar residues" evidence="1">
    <location>
        <begin position="48"/>
        <end position="58"/>
    </location>
</feature>
<keyword evidence="3" id="KW-1185">Reference proteome</keyword>
<evidence type="ECO:0000256" key="1">
    <source>
        <dbReference type="SAM" id="MobiDB-lite"/>
    </source>
</evidence>
<sequence length="356" mass="39239">MEIESGSEETPTPPNSKPSLDGGEEAVDFIDDHDEDYDAQFKCEAETDTSQQSLSPHPTTIPLDPTEEGPPKISGSSGVVKQIDNAMPSSHSQIVPPKEQETLLELLRANQPKPQPQNQDTDLRKLSKGSTPPSEESGKPRRSRFDQPPPELADKTGFVPKPVPTASIGFVGNVPPLGSTVMDTDLRSAPPATLAFSIKKPMATPTLNPPAPLVFGDDEDDETELGDQQLRPKSDRKDRDDRRVREERKDRDDRKDKDERAKRWDKPVAVSAGTLNKPTLMPFSSETPQPVLPASVGPAKEKPAENSKLFHILSGARMLQSQRDKMAAEYRPELSTVQQSTSRLDQVLFSWCLHIT</sequence>
<dbReference type="STRING" id="27835.A0A0N4YY29"/>
<feature type="compositionally biased region" description="Polar residues" evidence="1">
    <location>
        <begin position="273"/>
        <end position="288"/>
    </location>
</feature>
<dbReference type="WBParaSite" id="NBR_0002215101-mRNA-1">
    <property type="protein sequence ID" value="NBR_0002215101-mRNA-1"/>
    <property type="gene ID" value="NBR_0002215101"/>
</dbReference>
<proteinExistence type="predicted"/>
<feature type="compositionally biased region" description="Acidic residues" evidence="1">
    <location>
        <begin position="216"/>
        <end position="225"/>
    </location>
</feature>
<protein>
    <submittedName>
        <fullName evidence="4">GPALPP motifs-containing protein 1</fullName>
    </submittedName>
</protein>
<name>A0A0N4YY29_NIPBR</name>
<evidence type="ECO:0000313" key="4">
    <source>
        <dbReference type="WBParaSite" id="NBR_0002215101-mRNA-1"/>
    </source>
</evidence>
<dbReference type="EMBL" id="UYSL01027477">
    <property type="protein sequence ID" value="VDL86768.1"/>
    <property type="molecule type" value="Genomic_DNA"/>
</dbReference>
<evidence type="ECO:0000313" key="3">
    <source>
        <dbReference type="Proteomes" id="UP000271162"/>
    </source>
</evidence>
<dbReference type="Proteomes" id="UP000271162">
    <property type="component" value="Unassembled WGS sequence"/>
</dbReference>
<dbReference type="AlphaFoldDB" id="A0A0N4YY29"/>
<reference evidence="4" key="1">
    <citation type="submission" date="2017-02" db="UniProtKB">
        <authorList>
            <consortium name="WormBaseParasite"/>
        </authorList>
    </citation>
    <scope>IDENTIFICATION</scope>
</reference>
<reference evidence="2 3" key="2">
    <citation type="submission" date="2018-11" db="EMBL/GenBank/DDBJ databases">
        <authorList>
            <consortium name="Pathogen Informatics"/>
        </authorList>
    </citation>
    <scope>NUCLEOTIDE SEQUENCE [LARGE SCALE GENOMIC DNA]</scope>
</reference>
<gene>
    <name evidence="2" type="ORF">NBR_LOCUS22152</name>
</gene>
<organism evidence="4">
    <name type="scientific">Nippostrongylus brasiliensis</name>
    <name type="common">Rat hookworm</name>
    <dbReference type="NCBI Taxonomy" id="27835"/>
    <lineage>
        <taxon>Eukaryota</taxon>
        <taxon>Metazoa</taxon>
        <taxon>Ecdysozoa</taxon>
        <taxon>Nematoda</taxon>
        <taxon>Chromadorea</taxon>
        <taxon>Rhabditida</taxon>
        <taxon>Rhabditina</taxon>
        <taxon>Rhabditomorpha</taxon>
        <taxon>Strongyloidea</taxon>
        <taxon>Heligmosomidae</taxon>
        <taxon>Nippostrongylus</taxon>
    </lineage>
</organism>
<feature type="region of interest" description="Disordered" evidence="1">
    <location>
        <begin position="197"/>
        <end position="303"/>
    </location>
</feature>
<feature type="compositionally biased region" description="Acidic residues" evidence="1">
    <location>
        <begin position="22"/>
        <end position="38"/>
    </location>
</feature>
<feature type="region of interest" description="Disordered" evidence="1">
    <location>
        <begin position="1"/>
        <end position="182"/>
    </location>
</feature>
<accession>A0A0N4YY29</accession>
<evidence type="ECO:0000313" key="2">
    <source>
        <dbReference type="EMBL" id="VDL86768.1"/>
    </source>
</evidence>
<feature type="compositionally biased region" description="Basic and acidic residues" evidence="1">
    <location>
        <begin position="230"/>
        <end position="266"/>
    </location>
</feature>